<keyword evidence="4" id="KW-1185">Reference proteome</keyword>
<sequence>MNHDLAADFAAAGLAGQLTPGRRAAFLLIDPARAYVDPASPLHADVHSSVRNMGTLLQAARTTATPVVITRVLHEYPGDGGVFARKVPATGQCFTPGNPWAEFIEGLEPTAGETLVTKHYPSAFFGTSLAATLTAQAIDTLVIAGLSTSGCVRASALDALQHGFVPFVVADAVGDRHEDVHRANLRDIDAKIGQVIETRSAIDLLHSAKGL</sequence>
<dbReference type="PRINTS" id="PR01398">
    <property type="entry name" value="ISCHRISMTASE"/>
</dbReference>
<dbReference type="InterPro" id="IPR050272">
    <property type="entry name" value="Isochorismatase-like_hydrls"/>
</dbReference>
<evidence type="ECO:0000256" key="1">
    <source>
        <dbReference type="ARBA" id="ARBA00022801"/>
    </source>
</evidence>
<dbReference type="InterPro" id="IPR036380">
    <property type="entry name" value="Isochorismatase-like_sf"/>
</dbReference>
<dbReference type="Proteomes" id="UP001138997">
    <property type="component" value="Unassembled WGS sequence"/>
</dbReference>
<organism evidence="3 4">
    <name type="scientific">Kineosporia babensis</name>
    <dbReference type="NCBI Taxonomy" id="499548"/>
    <lineage>
        <taxon>Bacteria</taxon>
        <taxon>Bacillati</taxon>
        <taxon>Actinomycetota</taxon>
        <taxon>Actinomycetes</taxon>
        <taxon>Kineosporiales</taxon>
        <taxon>Kineosporiaceae</taxon>
        <taxon>Kineosporia</taxon>
    </lineage>
</organism>
<evidence type="ECO:0000313" key="3">
    <source>
        <dbReference type="EMBL" id="MCD5313965.1"/>
    </source>
</evidence>
<accession>A0A9X1NHC4</accession>
<name>A0A9X1NHC4_9ACTN</name>
<dbReference type="EMBL" id="JAJOMB010000014">
    <property type="protein sequence ID" value="MCD5313965.1"/>
    <property type="molecule type" value="Genomic_DNA"/>
</dbReference>
<keyword evidence="1" id="KW-0378">Hydrolase</keyword>
<dbReference type="InterPro" id="IPR000868">
    <property type="entry name" value="Isochorismatase-like_dom"/>
</dbReference>
<evidence type="ECO:0000259" key="2">
    <source>
        <dbReference type="Pfam" id="PF00857"/>
    </source>
</evidence>
<dbReference type="GO" id="GO:0008908">
    <property type="term" value="F:isochorismatase activity"/>
    <property type="evidence" value="ECO:0007669"/>
    <property type="project" value="InterPro"/>
</dbReference>
<dbReference type="SUPFAM" id="SSF52499">
    <property type="entry name" value="Isochorismatase-like hydrolases"/>
    <property type="match status" value="1"/>
</dbReference>
<dbReference type="RefSeq" id="WP_231446095.1">
    <property type="nucleotide sequence ID" value="NZ_JAJOMB010000014.1"/>
</dbReference>
<feature type="domain" description="Isochorismatase-like" evidence="2">
    <location>
        <begin position="25"/>
        <end position="199"/>
    </location>
</feature>
<evidence type="ECO:0000313" key="4">
    <source>
        <dbReference type="Proteomes" id="UP001138997"/>
    </source>
</evidence>
<dbReference type="Gene3D" id="3.40.50.850">
    <property type="entry name" value="Isochorismatase-like"/>
    <property type="match status" value="1"/>
</dbReference>
<dbReference type="AlphaFoldDB" id="A0A9X1NHC4"/>
<reference evidence="3" key="1">
    <citation type="submission" date="2021-11" db="EMBL/GenBank/DDBJ databases">
        <title>Streptomyces corallinus and Kineosporia corallina sp. nov., two new coral-derived marine actinobacteria.</title>
        <authorList>
            <person name="Buangrab K."/>
            <person name="Sutthacheep M."/>
            <person name="Yeemin T."/>
            <person name="Harunari E."/>
            <person name="Igarashi Y."/>
            <person name="Sripreechasak P."/>
            <person name="Kanchanasin P."/>
            <person name="Tanasupawat S."/>
            <person name="Phongsopitanun W."/>
        </authorList>
    </citation>
    <scope>NUCLEOTIDE SEQUENCE</scope>
    <source>
        <strain evidence="3">JCM 31032</strain>
    </source>
</reference>
<dbReference type="PANTHER" id="PTHR43540">
    <property type="entry name" value="PEROXYUREIDOACRYLATE/UREIDOACRYLATE AMIDOHYDROLASE-RELATED"/>
    <property type="match status" value="1"/>
</dbReference>
<protein>
    <submittedName>
        <fullName evidence="3">Isochorismatase family protein</fullName>
    </submittedName>
</protein>
<dbReference type="InterPro" id="IPR016291">
    <property type="entry name" value="Isochorismatase"/>
</dbReference>
<dbReference type="PANTHER" id="PTHR43540:SF1">
    <property type="entry name" value="ISOCHORISMATASE HYDROLASE"/>
    <property type="match status" value="1"/>
</dbReference>
<gene>
    <name evidence="3" type="ORF">LR394_23950</name>
</gene>
<proteinExistence type="predicted"/>
<dbReference type="Pfam" id="PF00857">
    <property type="entry name" value="Isochorismatase"/>
    <property type="match status" value="1"/>
</dbReference>
<comment type="caution">
    <text evidence="3">The sequence shown here is derived from an EMBL/GenBank/DDBJ whole genome shotgun (WGS) entry which is preliminary data.</text>
</comment>